<evidence type="ECO:0000313" key="2">
    <source>
        <dbReference type="EMBL" id="OQO92081.1"/>
    </source>
</evidence>
<gene>
    <name evidence="2" type="ORF">B1813_07390</name>
</gene>
<organism evidence="2 3">
    <name type="scientific">Saccharomonospora piscinae</name>
    <dbReference type="NCBI Taxonomy" id="687388"/>
    <lineage>
        <taxon>Bacteria</taxon>
        <taxon>Bacillati</taxon>
        <taxon>Actinomycetota</taxon>
        <taxon>Actinomycetes</taxon>
        <taxon>Pseudonocardiales</taxon>
        <taxon>Pseudonocardiaceae</taxon>
        <taxon>Saccharomonospora</taxon>
    </lineage>
</organism>
<comment type="caution">
    <text evidence="2">The sequence shown here is derived from an EMBL/GenBank/DDBJ whole genome shotgun (WGS) entry which is preliminary data.</text>
</comment>
<sequence>MDLAGADVCVAGAGVTGRSVAAALSGMGARVTVTDADATRLGALSDLAGVRLVPGLTAPPEGTDLVVTSPG</sequence>
<dbReference type="InterPro" id="IPR007698">
    <property type="entry name" value="AlaDH/PNT_NAD(H)-bd"/>
</dbReference>
<protein>
    <recommendedName>
        <fullName evidence="1">Alanine dehydrogenase/pyridine nucleotide transhydrogenase NAD(H)-binding domain-containing protein</fullName>
    </recommendedName>
</protein>
<accession>A0A1V9A4S2</accession>
<proteinExistence type="predicted"/>
<dbReference type="Pfam" id="PF01262">
    <property type="entry name" value="AlaDh_PNT_C"/>
    <property type="match status" value="1"/>
</dbReference>
<reference evidence="2 3" key="1">
    <citation type="submission" date="2017-02" db="EMBL/GenBank/DDBJ databases">
        <title>Draft genome of Saccharomonospora sp. 154.</title>
        <authorList>
            <person name="Alonso-Carmona G.S."/>
            <person name="De La Haba R."/>
            <person name="Vera-Gargallo B."/>
            <person name="Sandoval-Trujillo A.H."/>
            <person name="Ramirez-Duran N."/>
            <person name="Ventosa A."/>
        </authorList>
    </citation>
    <scope>NUCLEOTIDE SEQUENCE [LARGE SCALE GENOMIC DNA]</scope>
    <source>
        <strain evidence="2 3">LRS4.154</strain>
    </source>
</reference>
<evidence type="ECO:0000313" key="3">
    <source>
        <dbReference type="Proteomes" id="UP000192591"/>
    </source>
</evidence>
<dbReference type="SUPFAM" id="SSF51984">
    <property type="entry name" value="MurCD N-terminal domain"/>
    <property type="match status" value="1"/>
</dbReference>
<dbReference type="AlphaFoldDB" id="A0A1V9A4S2"/>
<dbReference type="Gene3D" id="3.40.50.720">
    <property type="entry name" value="NAD(P)-binding Rossmann-like Domain"/>
    <property type="match status" value="1"/>
</dbReference>
<feature type="non-terminal residue" evidence="2">
    <location>
        <position position="71"/>
    </location>
</feature>
<dbReference type="Proteomes" id="UP000192591">
    <property type="component" value="Unassembled WGS sequence"/>
</dbReference>
<keyword evidence="3" id="KW-1185">Reference proteome</keyword>
<evidence type="ECO:0000259" key="1">
    <source>
        <dbReference type="Pfam" id="PF01262"/>
    </source>
</evidence>
<dbReference type="EMBL" id="MWIH01000005">
    <property type="protein sequence ID" value="OQO92081.1"/>
    <property type="molecule type" value="Genomic_DNA"/>
</dbReference>
<name>A0A1V9A4S2_SACPI</name>
<feature type="domain" description="Alanine dehydrogenase/pyridine nucleotide transhydrogenase NAD(H)-binding" evidence="1">
    <location>
        <begin position="5"/>
        <end position="52"/>
    </location>
</feature>
<dbReference type="STRING" id="1962155.B1813_07390"/>